<dbReference type="Pfam" id="PF00072">
    <property type="entry name" value="Response_reg"/>
    <property type="match status" value="1"/>
</dbReference>
<dbReference type="PROSITE" id="PS51755">
    <property type="entry name" value="OMPR_PHOB"/>
    <property type="match status" value="1"/>
</dbReference>
<feature type="domain" description="Response regulatory" evidence="4">
    <location>
        <begin position="17"/>
        <end position="130"/>
    </location>
</feature>
<reference evidence="6 7" key="1">
    <citation type="journal article" date="2015" name="Genome Announc.">
        <title>Genome Sequence of Mushroom Soft-Rot Pathogen Janthinobacterium agaricidamnosum.</title>
        <authorList>
            <person name="Graupner K."/>
            <person name="Lackner G."/>
            <person name="Hertweck C."/>
        </authorList>
    </citation>
    <scope>NUCLEOTIDE SEQUENCE [LARGE SCALE GENOMIC DNA]</scope>
    <source>
        <strain evidence="7">NBRC 102515 / DSM 9628</strain>
    </source>
</reference>
<evidence type="ECO:0000256" key="2">
    <source>
        <dbReference type="PROSITE-ProRule" id="PRU00169"/>
    </source>
</evidence>
<dbReference type="HOGENOM" id="CLU_000445_30_4_4"/>
<feature type="modified residue" description="4-aspartylphosphate" evidence="2">
    <location>
        <position position="66"/>
    </location>
</feature>
<dbReference type="CDD" id="cd00383">
    <property type="entry name" value="trans_reg_C"/>
    <property type="match status" value="1"/>
</dbReference>
<keyword evidence="7" id="KW-1185">Reference proteome</keyword>
<dbReference type="PANTHER" id="PTHR48111:SF47">
    <property type="entry name" value="TRANSCRIPTIONAL REGULATORY PROTEIN RSTA"/>
    <property type="match status" value="1"/>
</dbReference>
<dbReference type="Proteomes" id="UP000027604">
    <property type="component" value="Chromosome I"/>
</dbReference>
<organism evidence="6 7">
    <name type="scientific">Janthinobacterium agaricidamnosum NBRC 102515 = DSM 9628</name>
    <dbReference type="NCBI Taxonomy" id="1349767"/>
    <lineage>
        <taxon>Bacteria</taxon>
        <taxon>Pseudomonadati</taxon>
        <taxon>Pseudomonadota</taxon>
        <taxon>Betaproteobacteria</taxon>
        <taxon>Burkholderiales</taxon>
        <taxon>Oxalobacteraceae</taxon>
        <taxon>Janthinobacterium</taxon>
    </lineage>
</organism>
<dbReference type="KEGG" id="jag:GJA_4980"/>
<evidence type="ECO:0000256" key="1">
    <source>
        <dbReference type="ARBA" id="ARBA00023125"/>
    </source>
</evidence>
<feature type="DNA-binding region" description="OmpR/PhoB-type" evidence="3">
    <location>
        <begin position="137"/>
        <end position="235"/>
    </location>
</feature>
<dbReference type="SMART" id="SM00448">
    <property type="entry name" value="REC"/>
    <property type="match status" value="1"/>
</dbReference>
<evidence type="ECO:0000256" key="3">
    <source>
        <dbReference type="PROSITE-ProRule" id="PRU01091"/>
    </source>
</evidence>
<evidence type="ECO:0000313" key="6">
    <source>
        <dbReference type="EMBL" id="CDG85583.1"/>
    </source>
</evidence>
<dbReference type="PROSITE" id="PS50110">
    <property type="entry name" value="RESPONSE_REGULATORY"/>
    <property type="match status" value="1"/>
</dbReference>
<dbReference type="GO" id="GO:0032993">
    <property type="term" value="C:protein-DNA complex"/>
    <property type="evidence" value="ECO:0007669"/>
    <property type="project" value="TreeGrafter"/>
</dbReference>
<dbReference type="SMART" id="SM00862">
    <property type="entry name" value="Trans_reg_C"/>
    <property type="match status" value="1"/>
</dbReference>
<gene>
    <name evidence="6" type="ORF">GJA_4980</name>
</gene>
<dbReference type="AlphaFoldDB" id="W0VDW7"/>
<keyword evidence="1 3" id="KW-0238">DNA-binding</keyword>
<dbReference type="Pfam" id="PF00486">
    <property type="entry name" value="Trans_reg_C"/>
    <property type="match status" value="1"/>
</dbReference>
<dbReference type="InterPro" id="IPR016032">
    <property type="entry name" value="Sig_transdc_resp-reg_C-effctor"/>
</dbReference>
<sequence>MPFRSRGAGAASAMPDTLLLIEDDLPLAALTAEFLRAEGFDVSVAHRGDATAALVERLRPALVILDVMLPGLDGFSVCRQIRAGYPGLILMLTALDENHEQLTGFDAGADDFVVKPVDPRLLLARIRAMLRRHPQQARCLSFGRFSVDLHGQQATLDGTSLAFSTAEFELLAIFARHAGLPLGREVLLQHLRGLAYDGSNRSIDMRVSRLRKKLGALDCPVTIQTVTTQGYLFSETGAAQHAD</sequence>
<keyword evidence="2" id="KW-0597">Phosphoprotein</keyword>
<feature type="domain" description="OmpR/PhoB-type" evidence="5">
    <location>
        <begin position="137"/>
        <end position="235"/>
    </location>
</feature>
<dbReference type="SUPFAM" id="SSF46894">
    <property type="entry name" value="C-terminal effector domain of the bipartite response regulators"/>
    <property type="match status" value="1"/>
</dbReference>
<protein>
    <submittedName>
        <fullName evidence="6">Response regulator</fullName>
    </submittedName>
</protein>
<dbReference type="InterPro" id="IPR001867">
    <property type="entry name" value="OmpR/PhoB-type_DNA-bd"/>
</dbReference>
<dbReference type="InterPro" id="IPR036388">
    <property type="entry name" value="WH-like_DNA-bd_sf"/>
</dbReference>
<dbReference type="GO" id="GO:0000976">
    <property type="term" value="F:transcription cis-regulatory region binding"/>
    <property type="evidence" value="ECO:0007669"/>
    <property type="project" value="TreeGrafter"/>
</dbReference>
<evidence type="ECO:0000259" key="4">
    <source>
        <dbReference type="PROSITE" id="PS50110"/>
    </source>
</evidence>
<dbReference type="GO" id="GO:0000156">
    <property type="term" value="F:phosphorelay response regulator activity"/>
    <property type="evidence" value="ECO:0007669"/>
    <property type="project" value="TreeGrafter"/>
</dbReference>
<dbReference type="InterPro" id="IPR001789">
    <property type="entry name" value="Sig_transdc_resp-reg_receiver"/>
</dbReference>
<evidence type="ECO:0000259" key="5">
    <source>
        <dbReference type="PROSITE" id="PS51755"/>
    </source>
</evidence>
<dbReference type="eggNOG" id="COG0745">
    <property type="taxonomic scope" value="Bacteria"/>
</dbReference>
<dbReference type="STRING" id="1349767.GJA_4980"/>
<name>W0VDW7_9BURK</name>
<dbReference type="InterPro" id="IPR039420">
    <property type="entry name" value="WalR-like"/>
</dbReference>
<dbReference type="Gene3D" id="1.10.10.10">
    <property type="entry name" value="Winged helix-like DNA-binding domain superfamily/Winged helix DNA-binding domain"/>
    <property type="match status" value="1"/>
</dbReference>
<proteinExistence type="predicted"/>
<dbReference type="Gene3D" id="6.10.250.690">
    <property type="match status" value="1"/>
</dbReference>
<dbReference type="SUPFAM" id="SSF52172">
    <property type="entry name" value="CheY-like"/>
    <property type="match status" value="1"/>
</dbReference>
<dbReference type="PATRIC" id="fig|1349767.4.peg.1598"/>
<dbReference type="EMBL" id="HG322949">
    <property type="protein sequence ID" value="CDG85583.1"/>
    <property type="molecule type" value="Genomic_DNA"/>
</dbReference>
<evidence type="ECO:0000313" key="7">
    <source>
        <dbReference type="Proteomes" id="UP000027604"/>
    </source>
</evidence>
<dbReference type="GO" id="GO:0006355">
    <property type="term" value="P:regulation of DNA-templated transcription"/>
    <property type="evidence" value="ECO:0007669"/>
    <property type="project" value="InterPro"/>
</dbReference>
<dbReference type="Gene3D" id="3.40.50.2300">
    <property type="match status" value="1"/>
</dbReference>
<dbReference type="InterPro" id="IPR011006">
    <property type="entry name" value="CheY-like_superfamily"/>
</dbReference>
<accession>W0VDW7</accession>
<dbReference type="GO" id="GO:0005829">
    <property type="term" value="C:cytosol"/>
    <property type="evidence" value="ECO:0007669"/>
    <property type="project" value="TreeGrafter"/>
</dbReference>
<dbReference type="PANTHER" id="PTHR48111">
    <property type="entry name" value="REGULATOR OF RPOS"/>
    <property type="match status" value="1"/>
</dbReference>